<dbReference type="HOGENOM" id="CLU_2332411_0_0_11"/>
<dbReference type="KEGG" id="sgu:SGLAU_32735"/>
<dbReference type="RefSeq" id="WP_043507482.1">
    <property type="nucleotide sequence ID" value="NZ_CP009439.1"/>
</dbReference>
<evidence type="ECO:0000313" key="2">
    <source>
        <dbReference type="EMBL" id="AIS02479.1"/>
    </source>
</evidence>
<feature type="compositionally biased region" description="Polar residues" evidence="1">
    <location>
        <begin position="1"/>
        <end position="14"/>
    </location>
</feature>
<keyword evidence="2" id="KW-0614">Plasmid</keyword>
<accession>A0A089XGR8</accession>
<keyword evidence="3" id="KW-1185">Reference proteome</keyword>
<dbReference type="AlphaFoldDB" id="A0A089XGR8"/>
<evidence type="ECO:0000256" key="1">
    <source>
        <dbReference type="SAM" id="MobiDB-lite"/>
    </source>
</evidence>
<feature type="region of interest" description="Disordered" evidence="1">
    <location>
        <begin position="1"/>
        <end position="27"/>
    </location>
</feature>
<dbReference type="Proteomes" id="UP000029482">
    <property type="component" value="Plasmid pSglau1"/>
</dbReference>
<geneLocation type="plasmid" evidence="2 3">
    <name>pSglau1</name>
</geneLocation>
<gene>
    <name evidence="2" type="ORF">SGLAU_32735</name>
</gene>
<name>A0A089XGR8_STRGA</name>
<sequence>MNSKTARRSSSIELSVSPAPSPASRNWSANSEGLAYYCGFSHSAVGLLTDAEERLQRIDAKGILVVSEAVAGAEREAQYEALDRRAREYVKALLAEGL</sequence>
<proteinExistence type="predicted"/>
<reference evidence="3" key="1">
    <citation type="journal article" date="2015" name="J. Biotechnol.">
        <title>Complete genome sequence of the actinobacterium Streptomyces glaucescens GLA.O (DSM 40922) consisting of a linear chromosome and one linear plasmid.</title>
        <authorList>
            <person name="Ortseifen V."/>
            <person name="Winkler A."/>
            <person name="Albersmeier A."/>
            <person name="Wendler S."/>
            <person name="Puhler A."/>
            <person name="Kalinowski J."/>
            <person name="Ruckert C."/>
        </authorList>
    </citation>
    <scope>NUCLEOTIDE SEQUENCE [LARGE SCALE GENOMIC DNA]</scope>
    <source>
        <strain evidence="3">DSM 40922 / GLA O</strain>
        <plasmid evidence="3">pSglau1</plasmid>
    </source>
</reference>
<evidence type="ECO:0000313" key="3">
    <source>
        <dbReference type="Proteomes" id="UP000029482"/>
    </source>
</evidence>
<dbReference type="EMBL" id="CP009439">
    <property type="protein sequence ID" value="AIS02479.1"/>
    <property type="molecule type" value="Genomic_DNA"/>
</dbReference>
<organism evidence="2 3">
    <name type="scientific">Streptomyces glaucescens</name>
    <dbReference type="NCBI Taxonomy" id="1907"/>
    <lineage>
        <taxon>Bacteria</taxon>
        <taxon>Bacillati</taxon>
        <taxon>Actinomycetota</taxon>
        <taxon>Actinomycetes</taxon>
        <taxon>Kitasatosporales</taxon>
        <taxon>Streptomycetaceae</taxon>
        <taxon>Streptomyces</taxon>
    </lineage>
</organism>
<protein>
    <submittedName>
        <fullName evidence="2">Uncharacterized protein</fullName>
    </submittedName>
</protein>